<evidence type="ECO:0000256" key="5">
    <source>
        <dbReference type="ARBA" id="ARBA00023237"/>
    </source>
</evidence>
<dbReference type="NCBIfam" id="TIGR02802">
    <property type="entry name" value="Pal_lipo"/>
    <property type="match status" value="1"/>
</dbReference>
<keyword evidence="12" id="KW-1185">Reference proteome</keyword>
<dbReference type="RefSeq" id="WP_197713664.1">
    <property type="nucleotide sequence ID" value="NZ_AP018558.1"/>
</dbReference>
<evidence type="ECO:0000256" key="8">
    <source>
        <dbReference type="HAMAP-Rule" id="MF_02204"/>
    </source>
</evidence>
<sequence length="174" mass="19019">MGLHLRQWMVVMVAPAVLAACSSTPTEEGNVGVSDRDVAASAVASGSPSEALLAEIKNPAHPAHQRSIYFDFDRYEIKPEYQSLVVAHAQLMQKYPTVKVLIQGNADERGSREYNLALGQKRAEAVKQALSALGVAAERIEAVSLGEEKPVCTERNESCYAQNRRADILYEGEF</sequence>
<dbReference type="PROSITE" id="PS51123">
    <property type="entry name" value="OMPA_2"/>
    <property type="match status" value="1"/>
</dbReference>
<keyword evidence="7 8" id="KW-0131">Cell cycle</keyword>
<evidence type="ECO:0000256" key="1">
    <source>
        <dbReference type="ARBA" id="ARBA00022618"/>
    </source>
</evidence>
<accession>A0A2Z6DZS5</accession>
<dbReference type="CDD" id="cd07185">
    <property type="entry name" value="OmpA_C-like"/>
    <property type="match status" value="1"/>
</dbReference>
<evidence type="ECO:0000313" key="11">
    <source>
        <dbReference type="EMBL" id="BBD78031.1"/>
    </source>
</evidence>
<keyword evidence="2 8" id="KW-0732">Signal</keyword>
<comment type="function">
    <text evidence="8">Part of the Tol-Pal system, which plays a role in outer membrane invagination during cell division and is important for maintaining outer membrane integrity.</text>
</comment>
<keyword evidence="6 8" id="KW-0449">Lipoprotein</keyword>
<dbReference type="HAMAP" id="MF_02204">
    <property type="entry name" value="Pal"/>
    <property type="match status" value="1"/>
</dbReference>
<dbReference type="InterPro" id="IPR039001">
    <property type="entry name" value="Pal"/>
</dbReference>
<comment type="subcellular location">
    <subcellularLocation>
        <location evidence="8">Cell outer membrane</location>
        <topology evidence="8">Lipid-anchor</topology>
    </subcellularLocation>
</comment>
<dbReference type="InterPro" id="IPR006664">
    <property type="entry name" value="OMP_bac"/>
</dbReference>
<name>A0A2Z6DZS5_HYDTE</name>
<dbReference type="InterPro" id="IPR050330">
    <property type="entry name" value="Bact_OuterMem_StrucFunc"/>
</dbReference>
<dbReference type="GO" id="GO:0009279">
    <property type="term" value="C:cell outer membrane"/>
    <property type="evidence" value="ECO:0007669"/>
    <property type="project" value="UniProtKB-SubCell"/>
</dbReference>
<feature type="domain" description="OmpA-like" evidence="10">
    <location>
        <begin position="57"/>
        <end position="174"/>
    </location>
</feature>
<evidence type="ECO:0000256" key="4">
    <source>
        <dbReference type="ARBA" id="ARBA00023139"/>
    </source>
</evidence>
<dbReference type="KEGG" id="htl:HPTL_1773"/>
<dbReference type="AlphaFoldDB" id="A0A2Z6DZS5"/>
<dbReference type="EMBL" id="AP018558">
    <property type="protein sequence ID" value="BBD78031.1"/>
    <property type="molecule type" value="Genomic_DNA"/>
</dbReference>
<dbReference type="PROSITE" id="PS51257">
    <property type="entry name" value="PROKAR_LIPOPROTEIN"/>
    <property type="match status" value="1"/>
</dbReference>
<comment type="subunit">
    <text evidence="8">The Tol-Pal system is composed of five core proteins: the inner membrane proteins TolA, TolQ and TolR, the periplasmic protein TolB and the outer membrane protein Pal. They form a network linking the inner and outer membranes and the peptidoglycan layer.</text>
</comment>
<dbReference type="SUPFAM" id="SSF103088">
    <property type="entry name" value="OmpA-like"/>
    <property type="match status" value="1"/>
</dbReference>
<dbReference type="Gene3D" id="3.30.1330.60">
    <property type="entry name" value="OmpA-like domain"/>
    <property type="match status" value="1"/>
</dbReference>
<dbReference type="PANTHER" id="PTHR30329">
    <property type="entry name" value="STATOR ELEMENT OF FLAGELLAR MOTOR COMPLEX"/>
    <property type="match status" value="1"/>
</dbReference>
<protein>
    <recommendedName>
        <fullName evidence="8">Peptidoglycan-associated lipoprotein</fullName>
        <shortName evidence="8">PAL</shortName>
    </recommendedName>
</protein>
<evidence type="ECO:0000256" key="6">
    <source>
        <dbReference type="ARBA" id="ARBA00023288"/>
    </source>
</evidence>
<dbReference type="Proteomes" id="UP000262004">
    <property type="component" value="Chromosome"/>
</dbReference>
<keyword evidence="3 8" id="KW-0472">Membrane</keyword>
<feature type="signal peptide" evidence="9">
    <location>
        <begin position="1"/>
        <end position="19"/>
    </location>
</feature>
<evidence type="ECO:0000256" key="3">
    <source>
        <dbReference type="ARBA" id="ARBA00023136"/>
    </source>
</evidence>
<evidence type="ECO:0000313" key="12">
    <source>
        <dbReference type="Proteomes" id="UP000262004"/>
    </source>
</evidence>
<dbReference type="GO" id="GO:0051301">
    <property type="term" value="P:cell division"/>
    <property type="evidence" value="ECO:0007669"/>
    <property type="project" value="UniProtKB-UniRule"/>
</dbReference>
<dbReference type="InterPro" id="IPR036737">
    <property type="entry name" value="OmpA-like_sf"/>
</dbReference>
<dbReference type="InterPro" id="IPR006690">
    <property type="entry name" value="OMPA-like_CS"/>
</dbReference>
<gene>
    <name evidence="8" type="primary">pal</name>
    <name evidence="11" type="ORF">HPTL_1773</name>
</gene>
<dbReference type="PANTHER" id="PTHR30329:SF21">
    <property type="entry name" value="LIPOPROTEIN YIAD-RELATED"/>
    <property type="match status" value="1"/>
</dbReference>
<comment type="similarity">
    <text evidence="8">Belongs to the Pal lipoprotein family.</text>
</comment>
<organism evidence="11 12">
    <name type="scientific">Hydrogenophilus thermoluteolus</name>
    <name type="common">Pseudomonas hydrogenothermophila</name>
    <dbReference type="NCBI Taxonomy" id="297"/>
    <lineage>
        <taxon>Bacteria</taxon>
        <taxon>Pseudomonadati</taxon>
        <taxon>Pseudomonadota</taxon>
        <taxon>Hydrogenophilia</taxon>
        <taxon>Hydrogenophilales</taxon>
        <taxon>Hydrogenophilaceae</taxon>
        <taxon>Hydrogenophilus</taxon>
    </lineage>
</organism>
<dbReference type="Pfam" id="PF00691">
    <property type="entry name" value="OmpA"/>
    <property type="match status" value="1"/>
</dbReference>
<dbReference type="PRINTS" id="PR01021">
    <property type="entry name" value="OMPADOMAIN"/>
</dbReference>
<keyword evidence="1 8" id="KW-0132">Cell division</keyword>
<feature type="chain" id="PRO_5016289356" description="Peptidoglycan-associated lipoprotein" evidence="9">
    <location>
        <begin position="20"/>
        <end position="174"/>
    </location>
</feature>
<keyword evidence="5 8" id="KW-0998">Cell outer membrane</keyword>
<evidence type="ECO:0000256" key="7">
    <source>
        <dbReference type="ARBA" id="ARBA00023306"/>
    </source>
</evidence>
<keyword evidence="4 8" id="KW-0564">Palmitate</keyword>
<dbReference type="PROSITE" id="PS01068">
    <property type="entry name" value="OMPA_1"/>
    <property type="match status" value="1"/>
</dbReference>
<proteinExistence type="inferred from homology"/>
<reference evidence="11 12" key="1">
    <citation type="submission" date="2018-04" db="EMBL/GenBank/DDBJ databases">
        <title>Complete genome sequence of Hydrogenophilus thermoluteolus TH-1.</title>
        <authorList>
            <person name="Arai H."/>
        </authorList>
    </citation>
    <scope>NUCLEOTIDE SEQUENCE [LARGE SCALE GENOMIC DNA]</scope>
    <source>
        <strain evidence="11 12">TH-1</strain>
    </source>
</reference>
<evidence type="ECO:0000259" key="10">
    <source>
        <dbReference type="PROSITE" id="PS51123"/>
    </source>
</evidence>
<dbReference type="InterPro" id="IPR006665">
    <property type="entry name" value="OmpA-like"/>
</dbReference>
<evidence type="ECO:0000256" key="2">
    <source>
        <dbReference type="ARBA" id="ARBA00022729"/>
    </source>
</evidence>
<evidence type="ECO:0000256" key="9">
    <source>
        <dbReference type="SAM" id="SignalP"/>
    </source>
</evidence>
<dbReference type="InterPro" id="IPR014169">
    <property type="entry name" value="Pal_lipo_C"/>
</dbReference>